<feature type="region of interest" description="Disordered" evidence="2">
    <location>
        <begin position="269"/>
        <end position="431"/>
    </location>
</feature>
<feature type="coiled-coil region" evidence="1">
    <location>
        <begin position="159"/>
        <end position="186"/>
    </location>
</feature>
<dbReference type="Proteomes" id="UP000675880">
    <property type="component" value="Unassembled WGS sequence"/>
</dbReference>
<evidence type="ECO:0000313" key="4">
    <source>
        <dbReference type="Proteomes" id="UP000675880"/>
    </source>
</evidence>
<evidence type="ECO:0000256" key="1">
    <source>
        <dbReference type="SAM" id="Coils"/>
    </source>
</evidence>
<keyword evidence="1" id="KW-0175">Coiled coil</keyword>
<gene>
    <name evidence="3" type="ORF">NSPZN2_11464</name>
</gene>
<evidence type="ECO:0000256" key="2">
    <source>
        <dbReference type="SAM" id="MobiDB-lite"/>
    </source>
</evidence>
<accession>A0ABM8QUL5</accession>
<sequence length="431" mass="46437">MQRCEPMIDNRQHHDPRLPTHRFLQKFAASSLRSLTTLSLALSIAWPVSAHAEIRVVKASGEHRMTDRETRVDAIRLAGEQAKKEALEQVASYLESVTVVRNLDVTRDELRSYTAGMVLVLDQQVDTRLDGDVVVIRVDLKTQVDTDQVAQALATLKQQETVREELLALRADVDHLQQQLGEANRALAQARSPEQSRQLNHQRANLLDQAESHAIVAQAWTDWLLIAPFAQPYPAAGLAHIQALLGLAGRLNPDNPHLAFAQQMVAANTAPAPPQPRQPPVPHTVPFLPGYYVVPQQPASPGTTPSPDSRELSSVSQLNPLLPNPSGQPPQPGNSTTIIQVHPPPGTATPPADRGMMPTYRQVPTPNGQPSQPTLHTYRAGGATGAPGGLAPQGPTARGIHPPSPPQTPQSGPPSLIPPGSVPRSNDQGGQ</sequence>
<feature type="compositionally biased region" description="Pro residues" evidence="2">
    <location>
        <begin position="271"/>
        <end position="283"/>
    </location>
</feature>
<proteinExistence type="predicted"/>
<feature type="compositionally biased region" description="Polar residues" evidence="2">
    <location>
        <begin position="362"/>
        <end position="375"/>
    </location>
</feature>
<organism evidence="3 4">
    <name type="scientific">Nitrospira defluvii</name>
    <dbReference type="NCBI Taxonomy" id="330214"/>
    <lineage>
        <taxon>Bacteria</taxon>
        <taxon>Pseudomonadati</taxon>
        <taxon>Nitrospirota</taxon>
        <taxon>Nitrospiria</taxon>
        <taxon>Nitrospirales</taxon>
        <taxon>Nitrospiraceae</taxon>
        <taxon>Nitrospira</taxon>
    </lineage>
</organism>
<feature type="compositionally biased region" description="Pro residues" evidence="2">
    <location>
        <begin position="402"/>
        <end position="421"/>
    </location>
</feature>
<comment type="caution">
    <text evidence="3">The sequence shown here is derived from an EMBL/GenBank/DDBJ whole genome shotgun (WGS) entry which is preliminary data.</text>
</comment>
<feature type="compositionally biased region" description="Polar residues" evidence="2">
    <location>
        <begin position="297"/>
        <end position="315"/>
    </location>
</feature>
<keyword evidence="4" id="KW-1185">Reference proteome</keyword>
<evidence type="ECO:0008006" key="5">
    <source>
        <dbReference type="Google" id="ProtNLM"/>
    </source>
</evidence>
<dbReference type="EMBL" id="CAJNBJ010000001">
    <property type="protein sequence ID" value="CAE6716250.1"/>
    <property type="molecule type" value="Genomic_DNA"/>
</dbReference>
<dbReference type="PRINTS" id="PR01217">
    <property type="entry name" value="PRICHEXTENSN"/>
</dbReference>
<evidence type="ECO:0000313" key="3">
    <source>
        <dbReference type="EMBL" id="CAE6716250.1"/>
    </source>
</evidence>
<reference evidence="3 4" key="1">
    <citation type="submission" date="2021-02" db="EMBL/GenBank/DDBJ databases">
        <authorList>
            <person name="Han P."/>
        </authorList>
    </citation>
    <scope>NUCLEOTIDE SEQUENCE [LARGE SCALE GENOMIC DNA]</scope>
    <source>
        <strain evidence="3">Candidatus Nitrospira sp. ZN2</strain>
    </source>
</reference>
<name>A0ABM8QUL5_9BACT</name>
<feature type="compositionally biased region" description="Pro residues" evidence="2">
    <location>
        <begin position="322"/>
        <end position="332"/>
    </location>
</feature>
<protein>
    <recommendedName>
        <fullName evidence="5">DUF4349 domain-containing protein</fullName>
    </recommendedName>
</protein>